<feature type="region of interest" description="Disordered" evidence="1">
    <location>
        <begin position="1"/>
        <end position="25"/>
    </location>
</feature>
<feature type="region of interest" description="Disordered" evidence="1">
    <location>
        <begin position="386"/>
        <end position="405"/>
    </location>
</feature>
<organism evidence="2 3">
    <name type="scientific">Panaeolus cyanescens</name>
    <dbReference type="NCBI Taxonomy" id="181874"/>
    <lineage>
        <taxon>Eukaryota</taxon>
        <taxon>Fungi</taxon>
        <taxon>Dikarya</taxon>
        <taxon>Basidiomycota</taxon>
        <taxon>Agaricomycotina</taxon>
        <taxon>Agaricomycetes</taxon>
        <taxon>Agaricomycetidae</taxon>
        <taxon>Agaricales</taxon>
        <taxon>Agaricineae</taxon>
        <taxon>Galeropsidaceae</taxon>
        <taxon>Panaeolus</taxon>
    </lineage>
</organism>
<evidence type="ECO:0000256" key="1">
    <source>
        <dbReference type="SAM" id="MobiDB-lite"/>
    </source>
</evidence>
<evidence type="ECO:0000313" key="2">
    <source>
        <dbReference type="EMBL" id="PPR03759.1"/>
    </source>
</evidence>
<proteinExistence type="predicted"/>
<keyword evidence="3" id="KW-1185">Reference proteome</keyword>
<dbReference type="AlphaFoldDB" id="A0A409YL04"/>
<dbReference type="STRING" id="181874.A0A409YL04"/>
<dbReference type="InParanoid" id="A0A409YL04"/>
<protein>
    <submittedName>
        <fullName evidence="2">Uncharacterized protein</fullName>
    </submittedName>
</protein>
<dbReference type="OrthoDB" id="5570013at2759"/>
<dbReference type="EMBL" id="NHTK01001025">
    <property type="protein sequence ID" value="PPR03759.1"/>
    <property type="molecule type" value="Genomic_DNA"/>
</dbReference>
<feature type="compositionally biased region" description="Low complexity" evidence="1">
    <location>
        <begin position="14"/>
        <end position="25"/>
    </location>
</feature>
<reference evidence="2 3" key="1">
    <citation type="journal article" date="2018" name="Evol. Lett.">
        <title>Horizontal gene cluster transfer increased hallucinogenic mushroom diversity.</title>
        <authorList>
            <person name="Reynolds H.T."/>
            <person name="Vijayakumar V."/>
            <person name="Gluck-Thaler E."/>
            <person name="Korotkin H.B."/>
            <person name="Matheny P.B."/>
            <person name="Slot J.C."/>
        </authorList>
    </citation>
    <scope>NUCLEOTIDE SEQUENCE [LARGE SCALE GENOMIC DNA]</scope>
    <source>
        <strain evidence="2 3">2629</strain>
    </source>
</reference>
<evidence type="ECO:0000313" key="3">
    <source>
        <dbReference type="Proteomes" id="UP000284842"/>
    </source>
</evidence>
<sequence>MIFPETSEIGQGKAQAASANASQQPLNQAPPAYGATYYSGAAGLPVIREVRPVRNAFSSLFSWSRGEWTADPTDYPIPKDVQLSHCVPEEDGWTNIHDNQSQFLPYTAEAHFDLPLNSESLYFVERGDLSGGTATIKVDDKLEEDHIHVKVAVNYQLEKVRDWAKVCEVTRNGNTNGVGIFTPRFHSKRPWNARLSFDITISLPSSAAEHVIKKFTTEFPNTSHHIEKLPNFSFDEISLLGTNGGITADALSSTKGTIITTNGRISGVFNTTDSLTLTSTNGKIDVAVGAAASTSPKTQVVLGSTNGHIQAALSLTSDNGEAGRFDVVTSTSNSALDVEFVAQPVGSVLSYKGSTTNARARLSLNPAFEGQFYAHTTNAKADAVFDHSVSDPSGKGRRREVSVSHVSKNRDVYGSAYWSPDHNVKGDVIFTSTNGRVKIEL</sequence>
<dbReference type="Proteomes" id="UP000284842">
    <property type="component" value="Unassembled WGS sequence"/>
</dbReference>
<gene>
    <name evidence="2" type="ORF">CVT24_007358</name>
</gene>
<accession>A0A409YL04</accession>
<name>A0A409YL04_9AGAR</name>
<comment type="caution">
    <text evidence="2">The sequence shown here is derived from an EMBL/GenBank/DDBJ whole genome shotgun (WGS) entry which is preliminary data.</text>
</comment>